<keyword evidence="4" id="KW-1185">Reference proteome</keyword>
<evidence type="ECO:0000313" key="4">
    <source>
        <dbReference type="Proteomes" id="UP000199055"/>
    </source>
</evidence>
<dbReference type="RefSeq" id="WP_093662209.1">
    <property type="nucleotide sequence ID" value="NZ_FOET01000014.1"/>
</dbReference>
<dbReference type="InterPro" id="IPR018309">
    <property type="entry name" value="Tscrpt_reg_PadR_C"/>
</dbReference>
<sequence>MSTAAHVLLALLAAGPQHGYDLKKAHDQRFPKTRPIAFGQVYGTLGRLERDGLVEKRGQSREGGPDRTEFALTDAGREKLRAWLEEIETPAPYVTSTLLAKVVVALLVNGVEQARGYLAEQRRAHTARLRELTAVKTDPESSLGDVIAADFAIAHLDADLRWLHTTLDRVADLHREVHP</sequence>
<dbReference type="Gene3D" id="1.10.10.10">
    <property type="entry name" value="Winged helix-like DNA-binding domain superfamily/Winged helix DNA-binding domain"/>
    <property type="match status" value="1"/>
</dbReference>
<proteinExistence type="predicted"/>
<name>A0A1H9IKY1_9ACTN</name>
<dbReference type="PANTHER" id="PTHR43252">
    <property type="entry name" value="TRANSCRIPTIONAL REGULATOR YQJI"/>
    <property type="match status" value="1"/>
</dbReference>
<evidence type="ECO:0000259" key="2">
    <source>
        <dbReference type="Pfam" id="PF10400"/>
    </source>
</evidence>
<dbReference type="EMBL" id="FOET01000014">
    <property type="protein sequence ID" value="SEQ75197.1"/>
    <property type="molecule type" value="Genomic_DNA"/>
</dbReference>
<feature type="domain" description="Transcription regulator PadR C-terminal" evidence="2">
    <location>
        <begin position="105"/>
        <end position="169"/>
    </location>
</feature>
<dbReference type="AlphaFoldDB" id="A0A1H9IKY1"/>
<dbReference type="SUPFAM" id="SSF46785">
    <property type="entry name" value="Winged helix' DNA-binding domain"/>
    <property type="match status" value="1"/>
</dbReference>
<dbReference type="InterPro" id="IPR005149">
    <property type="entry name" value="Tscrpt_reg_PadR_N"/>
</dbReference>
<dbReference type="Proteomes" id="UP000199055">
    <property type="component" value="Unassembled WGS sequence"/>
</dbReference>
<feature type="domain" description="Transcription regulator PadR N-terminal" evidence="1">
    <location>
        <begin position="8"/>
        <end position="81"/>
    </location>
</feature>
<evidence type="ECO:0000259" key="1">
    <source>
        <dbReference type="Pfam" id="PF03551"/>
    </source>
</evidence>
<dbReference type="InterPro" id="IPR036388">
    <property type="entry name" value="WH-like_DNA-bd_sf"/>
</dbReference>
<evidence type="ECO:0000313" key="3">
    <source>
        <dbReference type="EMBL" id="SEQ75197.1"/>
    </source>
</evidence>
<keyword evidence="3" id="KW-0238">DNA-binding</keyword>
<gene>
    <name evidence="3" type="ORF">SAMN05216481_114100</name>
</gene>
<dbReference type="Pfam" id="PF10400">
    <property type="entry name" value="Vir_act_alpha_C"/>
    <property type="match status" value="1"/>
</dbReference>
<dbReference type="STRING" id="403935.SAMN05216481_114100"/>
<organism evidence="3 4">
    <name type="scientific">Streptomyces radiopugnans</name>
    <dbReference type="NCBI Taxonomy" id="403935"/>
    <lineage>
        <taxon>Bacteria</taxon>
        <taxon>Bacillati</taxon>
        <taxon>Actinomycetota</taxon>
        <taxon>Actinomycetes</taxon>
        <taxon>Kitasatosporales</taxon>
        <taxon>Streptomycetaceae</taxon>
        <taxon>Streptomyces</taxon>
    </lineage>
</organism>
<reference evidence="3 4" key="1">
    <citation type="submission" date="2016-10" db="EMBL/GenBank/DDBJ databases">
        <authorList>
            <person name="de Groot N.N."/>
        </authorList>
    </citation>
    <scope>NUCLEOTIDE SEQUENCE [LARGE SCALE GENOMIC DNA]</scope>
    <source>
        <strain evidence="3 4">CGMCC 4.3519</strain>
    </source>
</reference>
<dbReference type="PANTHER" id="PTHR43252:SF6">
    <property type="entry name" value="NEGATIVE TRANSCRIPTION REGULATOR PADR"/>
    <property type="match status" value="1"/>
</dbReference>
<protein>
    <submittedName>
        <fullName evidence="3">DNA-binding transcriptional regulator, PadR family</fullName>
    </submittedName>
</protein>
<dbReference type="Pfam" id="PF03551">
    <property type="entry name" value="PadR"/>
    <property type="match status" value="1"/>
</dbReference>
<dbReference type="InterPro" id="IPR036390">
    <property type="entry name" value="WH_DNA-bd_sf"/>
</dbReference>
<accession>A0A1H9IKY1</accession>
<dbReference type="GO" id="GO:0003677">
    <property type="term" value="F:DNA binding"/>
    <property type="evidence" value="ECO:0007669"/>
    <property type="project" value="UniProtKB-KW"/>
</dbReference>